<comment type="caution">
    <text evidence="1">The sequence shown here is derived from an EMBL/GenBank/DDBJ whole genome shotgun (WGS) entry which is preliminary data.</text>
</comment>
<reference evidence="2" key="1">
    <citation type="journal article" date="2019" name="Int. J. Syst. Evol. Microbiol.">
        <title>The Global Catalogue of Microorganisms (GCM) 10K type strain sequencing project: providing services to taxonomists for standard genome sequencing and annotation.</title>
        <authorList>
            <consortium name="The Broad Institute Genomics Platform"/>
            <consortium name="The Broad Institute Genome Sequencing Center for Infectious Disease"/>
            <person name="Wu L."/>
            <person name="Ma J."/>
        </authorList>
    </citation>
    <scope>NUCLEOTIDE SEQUENCE [LARGE SCALE GENOMIC DNA]</scope>
    <source>
        <strain evidence="2">KACC 13778</strain>
    </source>
</reference>
<keyword evidence="2" id="KW-1185">Reference proteome</keyword>
<evidence type="ECO:0008006" key="3">
    <source>
        <dbReference type="Google" id="ProtNLM"/>
    </source>
</evidence>
<sequence length="184" mass="19043">MLTDDDLTRELGGAFRAETDGLRYAGRVPTPRTGPGLAVPLATTAVAAAVLGAVMVGAPADAPVPPSAAPTGTPTPPAPRLVTDTIEVAGYAFTYRHAAGEPRADDLYALMDPGEVPAGAEQIEAPEGVRAWVGTEPTSGDHAVWVEAPTRNGGRLFAVLSPTWSLEEMTDLFYNGEPRAVPAV</sequence>
<evidence type="ECO:0000313" key="1">
    <source>
        <dbReference type="EMBL" id="MFC5494555.1"/>
    </source>
</evidence>
<protein>
    <recommendedName>
        <fullName evidence="3">DUF4245 domain-containing protein</fullName>
    </recommendedName>
</protein>
<dbReference type="EMBL" id="JBHSMD010000005">
    <property type="protein sequence ID" value="MFC5494555.1"/>
    <property type="molecule type" value="Genomic_DNA"/>
</dbReference>
<dbReference type="Proteomes" id="UP001595956">
    <property type="component" value="Unassembled WGS sequence"/>
</dbReference>
<name>A0ABW0N1T5_9ACTN</name>
<dbReference type="RefSeq" id="WP_345170513.1">
    <property type="nucleotide sequence ID" value="NZ_BAABFQ010000001.1"/>
</dbReference>
<evidence type="ECO:0000313" key="2">
    <source>
        <dbReference type="Proteomes" id="UP001595956"/>
    </source>
</evidence>
<accession>A0ABW0N1T5</accession>
<proteinExistence type="predicted"/>
<gene>
    <name evidence="1" type="ORF">ACFPKY_15670</name>
</gene>
<organism evidence="1 2">
    <name type="scientific">Nocardioides caricicola</name>
    <dbReference type="NCBI Taxonomy" id="634770"/>
    <lineage>
        <taxon>Bacteria</taxon>
        <taxon>Bacillati</taxon>
        <taxon>Actinomycetota</taxon>
        <taxon>Actinomycetes</taxon>
        <taxon>Propionibacteriales</taxon>
        <taxon>Nocardioidaceae</taxon>
        <taxon>Nocardioides</taxon>
    </lineage>
</organism>